<dbReference type="Gene3D" id="2.60.120.200">
    <property type="match status" value="1"/>
</dbReference>
<dbReference type="InterPro" id="IPR013320">
    <property type="entry name" value="ConA-like_dom_sf"/>
</dbReference>
<proteinExistence type="predicted"/>
<gene>
    <name evidence="2" type="ORF">AGRA3207_002443</name>
</gene>
<dbReference type="SUPFAM" id="SSF49899">
    <property type="entry name" value="Concanavalin A-like lectins/glucanases"/>
    <property type="match status" value="1"/>
</dbReference>
<sequence length="888" mass="93839">METAVVAVEVRAGDVLCSALDPQEPATLTKAVPAALTAGTMVTGVAATAAAAGGTVRYFAQTEVVPAQTAGLGAGLPAAVVADGQGRCAREFPVSRGAFIVGECDAQGNVTVAPKHDFANVLDFGAKGDDQSDDWDAITRAMRSLHPLQPGVVYFPAGYYRIRRPLVIDRERGKIELLGASEHTTTIRFFAGHGPALCISPGSLGHLPTSDALLTGPGKAGLLSKDNRSTINLRDSPAFDDLDGAASFSVSCTVRPEALPGGGGEPVISSSGRRLNSEAATCAFGMFLGDSGTGQITVTATARLNGEDYGITHPRGFPVGQTFHLSLVWDGTHLDLYAGPPGTVLQPAEPPAAHRPPPGAKLTMPVEEGIYLGARSQQRWPEYADFTRPFSGRIDSIRISDFVIDRDATSRELTAPTAKFPADFRTNVRPNPADPDKPLYTRMLINFDRDVDAFTVGSTWYRPGGPSADPTPVYLMYQWAGAPVAGSFTTVRRLEFQCPFGAGIHGQLSNGSVFGHLRVTAARDGMRLRNNSYLSEIEHLYVSATRLGLALGGSGLARVGRLQIIGTQYDFVATDAVGVTARDWYIGGHRSIMPIMLTSAAPYGSFHGVGVSISSEGTQGHPQTWRCAVATSDLHHFTLENSVLETGFLDRLDCPPVIIDNSVLLVGQEPPKPPLELPTASTFMNCEFVPSVSTRANIVFSGRRGPAPVRIIGCTTGFDTPWTPPQDAHRVSHLGGCVSTTDGGQTQWLGGRDWVFAFDTATGRIGARERETQGSGTTSSGITLAAVPVAAGISRYRAEVMAADTTGRAATWVIEQGLSNIGGTVTPWSSEPRVVDAFGSDDGSVPDGWDPPEIIRSGTDAAVKCTPPRGLTLAYTVKLRATEGLSPS</sequence>
<dbReference type="EMBL" id="CP059572">
    <property type="protein sequence ID" value="QXJ21579.1"/>
    <property type="molecule type" value="Genomic_DNA"/>
</dbReference>
<dbReference type="RefSeq" id="WP_231334735.1">
    <property type="nucleotide sequence ID" value="NZ_CP059572.1"/>
</dbReference>
<feature type="domain" description="Rhamnogalacturonase A/B/Epimerase-like pectate lyase" evidence="1">
    <location>
        <begin position="118"/>
        <end position="189"/>
    </location>
</feature>
<keyword evidence="3" id="KW-1185">Reference proteome</keyword>
<dbReference type="InterPro" id="IPR024535">
    <property type="entry name" value="RHGA/B-epi-like_pectate_lyase"/>
</dbReference>
<dbReference type="Pfam" id="PF12708">
    <property type="entry name" value="Pect-lyase_RHGA_epim"/>
    <property type="match status" value="1"/>
</dbReference>
<dbReference type="Proteomes" id="UP001049518">
    <property type="component" value="Chromosome"/>
</dbReference>
<protein>
    <recommendedName>
        <fullName evidence="1">Rhamnogalacturonase A/B/Epimerase-like pectate lyase domain-containing protein</fullName>
    </recommendedName>
</protein>
<accession>A0ABX8QUD2</accession>
<organism evidence="2 3">
    <name type="scientific">Actinomadura graeca</name>
    <dbReference type="NCBI Taxonomy" id="2750812"/>
    <lineage>
        <taxon>Bacteria</taxon>
        <taxon>Bacillati</taxon>
        <taxon>Actinomycetota</taxon>
        <taxon>Actinomycetes</taxon>
        <taxon>Streptosporangiales</taxon>
        <taxon>Thermomonosporaceae</taxon>
        <taxon>Actinomadura</taxon>
    </lineage>
</organism>
<name>A0ABX8QUD2_9ACTN</name>
<evidence type="ECO:0000313" key="3">
    <source>
        <dbReference type="Proteomes" id="UP001049518"/>
    </source>
</evidence>
<evidence type="ECO:0000259" key="1">
    <source>
        <dbReference type="Pfam" id="PF12708"/>
    </source>
</evidence>
<dbReference type="InterPro" id="IPR011050">
    <property type="entry name" value="Pectin_lyase_fold/virulence"/>
</dbReference>
<dbReference type="InterPro" id="IPR012334">
    <property type="entry name" value="Pectin_lyas_fold"/>
</dbReference>
<dbReference type="SUPFAM" id="SSF51126">
    <property type="entry name" value="Pectin lyase-like"/>
    <property type="match status" value="2"/>
</dbReference>
<reference evidence="2" key="1">
    <citation type="submission" date="2020-07" db="EMBL/GenBank/DDBJ databases">
        <authorList>
            <person name="Tarantini F.S."/>
            <person name="Hong K.W."/>
            <person name="Chan K.G."/>
        </authorList>
    </citation>
    <scope>NUCLEOTIDE SEQUENCE</scope>
    <source>
        <strain evidence="2">32-07</strain>
    </source>
</reference>
<evidence type="ECO:0000313" key="2">
    <source>
        <dbReference type="EMBL" id="QXJ21579.1"/>
    </source>
</evidence>
<dbReference type="Gene3D" id="2.160.20.10">
    <property type="entry name" value="Single-stranded right-handed beta-helix, Pectin lyase-like"/>
    <property type="match status" value="1"/>
</dbReference>